<proteinExistence type="predicted"/>
<organism evidence="2 3">
    <name type="scientific">Dibothriocephalus latus</name>
    <name type="common">Fish tapeworm</name>
    <name type="synonym">Diphyllobothrium latum</name>
    <dbReference type="NCBI Taxonomy" id="60516"/>
    <lineage>
        <taxon>Eukaryota</taxon>
        <taxon>Metazoa</taxon>
        <taxon>Spiralia</taxon>
        <taxon>Lophotrochozoa</taxon>
        <taxon>Platyhelminthes</taxon>
        <taxon>Cestoda</taxon>
        <taxon>Eucestoda</taxon>
        <taxon>Diphyllobothriidea</taxon>
        <taxon>Diphyllobothriidae</taxon>
        <taxon>Dibothriocephalus</taxon>
    </lineage>
</organism>
<keyword evidence="3" id="KW-1185">Reference proteome</keyword>
<accession>A0A3P7KZ53</accession>
<sequence>MASKGLSPYRSDTLTLTLMDRRPEVREDVLATPITTYRSSRTARSASRQTSRDRQEHTYTPKSRATPNLLETPSGTTVLTFDDLVSVETPSGTTVLTFDDLVSGKESSLLEGDLTNLTSEDEQKQRKKPGGAEASEGITSHHEESDAYSEDFESENEAEVLDERKSPGVSPSPSSTLTQPKNHNIRSVKQMTEVSVTNFNYVDTGLVRVIGAPKLNYLKSCTVSGASEPPKNMLWSTDACLK</sequence>
<evidence type="ECO:0000313" key="3">
    <source>
        <dbReference type="Proteomes" id="UP000281553"/>
    </source>
</evidence>
<dbReference type="EMBL" id="UYRU01049126">
    <property type="protein sequence ID" value="VDN10435.1"/>
    <property type="molecule type" value="Genomic_DNA"/>
</dbReference>
<feature type="compositionally biased region" description="Polar residues" evidence="1">
    <location>
        <begin position="169"/>
        <end position="183"/>
    </location>
</feature>
<feature type="compositionally biased region" description="Polar residues" evidence="1">
    <location>
        <begin position="60"/>
        <end position="75"/>
    </location>
</feature>
<dbReference type="Proteomes" id="UP000281553">
    <property type="component" value="Unassembled WGS sequence"/>
</dbReference>
<evidence type="ECO:0000256" key="1">
    <source>
        <dbReference type="SAM" id="MobiDB-lite"/>
    </source>
</evidence>
<reference evidence="2 3" key="1">
    <citation type="submission" date="2018-11" db="EMBL/GenBank/DDBJ databases">
        <authorList>
            <consortium name="Pathogen Informatics"/>
        </authorList>
    </citation>
    <scope>NUCLEOTIDE SEQUENCE [LARGE SCALE GENOMIC DNA]</scope>
</reference>
<gene>
    <name evidence="2" type="ORF">DILT_LOCUS6266</name>
</gene>
<feature type="compositionally biased region" description="Acidic residues" evidence="1">
    <location>
        <begin position="146"/>
        <end position="160"/>
    </location>
</feature>
<feature type="compositionally biased region" description="Low complexity" evidence="1">
    <location>
        <begin position="38"/>
        <end position="49"/>
    </location>
</feature>
<name>A0A3P7KZ53_DIBLA</name>
<dbReference type="AlphaFoldDB" id="A0A3P7KZ53"/>
<protein>
    <submittedName>
        <fullName evidence="2">Uncharacterized protein</fullName>
    </submittedName>
</protein>
<feature type="region of interest" description="Disordered" evidence="1">
    <location>
        <begin position="112"/>
        <end position="183"/>
    </location>
</feature>
<dbReference type="OrthoDB" id="2151530at2759"/>
<feature type="region of interest" description="Disordered" evidence="1">
    <location>
        <begin position="32"/>
        <end position="75"/>
    </location>
</feature>
<evidence type="ECO:0000313" key="2">
    <source>
        <dbReference type="EMBL" id="VDN10435.1"/>
    </source>
</evidence>
<feature type="compositionally biased region" description="Basic and acidic residues" evidence="1">
    <location>
        <begin position="50"/>
        <end position="59"/>
    </location>
</feature>